<accession>A0ABD2K5P1</accession>
<evidence type="ECO:0000256" key="2">
    <source>
        <dbReference type="SAM" id="SignalP"/>
    </source>
</evidence>
<dbReference type="Proteomes" id="UP001620645">
    <property type="component" value="Unassembled WGS sequence"/>
</dbReference>
<feature type="signal peptide" evidence="2">
    <location>
        <begin position="1"/>
        <end position="25"/>
    </location>
</feature>
<evidence type="ECO:0000313" key="3">
    <source>
        <dbReference type="EMBL" id="KAL3098208.1"/>
    </source>
</evidence>
<reference evidence="3 4" key="1">
    <citation type="submission" date="2024-10" db="EMBL/GenBank/DDBJ databases">
        <authorList>
            <person name="Kim D."/>
        </authorList>
    </citation>
    <scope>NUCLEOTIDE SEQUENCE [LARGE SCALE GENOMIC DNA]</scope>
    <source>
        <strain evidence="3">Taebaek</strain>
    </source>
</reference>
<evidence type="ECO:0000256" key="1">
    <source>
        <dbReference type="SAM" id="Phobius"/>
    </source>
</evidence>
<dbReference type="AlphaFoldDB" id="A0ABD2K5P1"/>
<evidence type="ECO:0000313" key="4">
    <source>
        <dbReference type="Proteomes" id="UP001620645"/>
    </source>
</evidence>
<gene>
    <name evidence="3" type="ORF">niasHS_002044</name>
</gene>
<proteinExistence type="predicted"/>
<feature type="chain" id="PRO_5044756318" evidence="2">
    <location>
        <begin position="26"/>
        <end position="274"/>
    </location>
</feature>
<comment type="caution">
    <text evidence="3">The sequence shown here is derived from an EMBL/GenBank/DDBJ whole genome shotgun (WGS) entry which is preliminary data.</text>
</comment>
<keyword evidence="4" id="KW-1185">Reference proteome</keyword>
<keyword evidence="1" id="KW-0812">Transmembrane</keyword>
<keyword evidence="1" id="KW-0472">Membrane</keyword>
<sequence length="274" mass="31127">MYTICMAHFVFLAVVIVHFSEPASRQKSTLKPVFYEYQLERIPLDRMISEMLDMEKGCTEETYCFCDFFHDGKGKLLMARGMCCGYDRLCRCCDTNPLFAGMPNITLKGHIYTEECKIEDKEANYATERYTCARSVEPVPETACCEKNYIPKLSTRHFSGEARMFRESRQRSCDQPNEIIIALPSGPDGLQKTFEKSLNEYEALCIKDSAEFLVPRAKIGQITYDPIDSPTTPATTTPPSKAFRVTVSSYAAASFILMVSVLLQFLLSHFYGDE</sequence>
<keyword evidence="2" id="KW-0732">Signal</keyword>
<keyword evidence="1" id="KW-1133">Transmembrane helix</keyword>
<protein>
    <submittedName>
        <fullName evidence="3">Uncharacterized protein</fullName>
    </submittedName>
</protein>
<feature type="transmembrane region" description="Helical" evidence="1">
    <location>
        <begin position="250"/>
        <end position="271"/>
    </location>
</feature>
<organism evidence="3 4">
    <name type="scientific">Heterodera schachtii</name>
    <name type="common">Sugarbeet cyst nematode worm</name>
    <name type="synonym">Tylenchus schachtii</name>
    <dbReference type="NCBI Taxonomy" id="97005"/>
    <lineage>
        <taxon>Eukaryota</taxon>
        <taxon>Metazoa</taxon>
        <taxon>Ecdysozoa</taxon>
        <taxon>Nematoda</taxon>
        <taxon>Chromadorea</taxon>
        <taxon>Rhabditida</taxon>
        <taxon>Tylenchina</taxon>
        <taxon>Tylenchomorpha</taxon>
        <taxon>Tylenchoidea</taxon>
        <taxon>Heteroderidae</taxon>
        <taxon>Heteroderinae</taxon>
        <taxon>Heterodera</taxon>
    </lineage>
</organism>
<name>A0ABD2K5P1_HETSC</name>
<dbReference type="EMBL" id="JBICCN010000051">
    <property type="protein sequence ID" value="KAL3098208.1"/>
    <property type="molecule type" value="Genomic_DNA"/>
</dbReference>